<evidence type="ECO:0000313" key="1">
    <source>
        <dbReference type="EMBL" id="TDP72723.1"/>
    </source>
</evidence>
<dbReference type="SUPFAM" id="SSF54909">
    <property type="entry name" value="Dimeric alpha+beta barrel"/>
    <property type="match status" value="1"/>
</dbReference>
<keyword evidence="2" id="KW-1185">Reference proteome</keyword>
<name>A0A4R6QPU8_9BURK</name>
<protein>
    <submittedName>
        <fullName evidence="1">Uncharacterized protein YbaA (DUF1428 family)</fullName>
    </submittedName>
</protein>
<dbReference type="FunCoup" id="A0A4R6QPU8">
    <property type="interactions" value="35"/>
</dbReference>
<dbReference type="PIRSF" id="PIRSF007028">
    <property type="entry name" value="UCP007028"/>
    <property type="match status" value="1"/>
</dbReference>
<dbReference type="Pfam" id="PF07237">
    <property type="entry name" value="DUF1428"/>
    <property type="match status" value="1"/>
</dbReference>
<dbReference type="EMBL" id="SNXS01000002">
    <property type="protein sequence ID" value="TDP72723.1"/>
    <property type="molecule type" value="Genomic_DNA"/>
</dbReference>
<accession>A0A4R6QPU8</accession>
<evidence type="ECO:0000313" key="2">
    <source>
        <dbReference type="Proteomes" id="UP000295361"/>
    </source>
</evidence>
<dbReference type="InterPro" id="IPR009874">
    <property type="entry name" value="DUF1428"/>
</dbReference>
<dbReference type="InParanoid" id="A0A4R6QPU8"/>
<gene>
    <name evidence="1" type="ORF">DES47_102468</name>
</gene>
<sequence length="117" mass="13075">MSYVDGFVAAVPTANKEAYRAHAALMAPLFKEHGALTVVECWGDDVPEGKLTSFTMAVKREDNEAVVFSWITWPSRQVRDAGWEKVMADPRMQSGENPLPFDGKRLIYGGFEMMMSV</sequence>
<comment type="caution">
    <text evidence="1">The sequence shown here is derived from an EMBL/GenBank/DDBJ whole genome shotgun (WGS) entry which is preliminary data.</text>
</comment>
<dbReference type="OrthoDB" id="9792392at2"/>
<dbReference type="AlphaFoldDB" id="A0A4R6QPU8"/>
<dbReference type="Proteomes" id="UP000295361">
    <property type="component" value="Unassembled WGS sequence"/>
</dbReference>
<dbReference type="InterPro" id="IPR011008">
    <property type="entry name" value="Dimeric_a/b-barrel"/>
</dbReference>
<organism evidence="1 2">
    <name type="scientific">Roseateles toxinivorans</name>
    <dbReference type="NCBI Taxonomy" id="270368"/>
    <lineage>
        <taxon>Bacteria</taxon>
        <taxon>Pseudomonadati</taxon>
        <taxon>Pseudomonadota</taxon>
        <taxon>Betaproteobacteria</taxon>
        <taxon>Burkholderiales</taxon>
        <taxon>Sphaerotilaceae</taxon>
        <taxon>Roseateles</taxon>
    </lineage>
</organism>
<proteinExistence type="predicted"/>
<dbReference type="Gene3D" id="3.30.70.100">
    <property type="match status" value="1"/>
</dbReference>
<reference evidence="1 2" key="1">
    <citation type="submission" date="2019-03" db="EMBL/GenBank/DDBJ databases">
        <title>Genomic Encyclopedia of Type Strains, Phase IV (KMG-IV): sequencing the most valuable type-strain genomes for metagenomic binning, comparative biology and taxonomic classification.</title>
        <authorList>
            <person name="Goeker M."/>
        </authorList>
    </citation>
    <scope>NUCLEOTIDE SEQUENCE [LARGE SCALE GENOMIC DNA]</scope>
    <source>
        <strain evidence="1 2">DSM 16998</strain>
    </source>
</reference>
<dbReference type="RefSeq" id="WP_133700171.1">
    <property type="nucleotide sequence ID" value="NZ_SNXS01000002.1"/>
</dbReference>